<dbReference type="OrthoDB" id="1318179at2"/>
<dbReference type="Proteomes" id="UP000236738">
    <property type="component" value="Unassembled WGS sequence"/>
</dbReference>
<dbReference type="RefSeq" id="WP_103914061.1">
    <property type="nucleotide sequence ID" value="NZ_FNUS01000005.1"/>
</dbReference>
<gene>
    <name evidence="1" type="ORF">SAMN05421847_2185</name>
</gene>
<name>A0A1H5ZSI2_9FLAO</name>
<dbReference type="Pfam" id="PF10758">
    <property type="entry name" value="DUF2586"/>
    <property type="match status" value="1"/>
</dbReference>
<evidence type="ECO:0008006" key="3">
    <source>
        <dbReference type="Google" id="ProtNLM"/>
    </source>
</evidence>
<evidence type="ECO:0000313" key="1">
    <source>
        <dbReference type="EMBL" id="SEG39389.1"/>
    </source>
</evidence>
<reference evidence="2" key="1">
    <citation type="submission" date="2016-10" db="EMBL/GenBank/DDBJ databases">
        <authorList>
            <person name="Varghese N."/>
            <person name="Submissions S."/>
        </authorList>
    </citation>
    <scope>NUCLEOTIDE SEQUENCE [LARGE SCALE GENOMIC DNA]</scope>
    <source>
        <strain evidence="2">DSM 21580</strain>
    </source>
</reference>
<sequence length="400" mass="43227">MKPNIKIGFNNGVIGAVTPLETGCFGFVASAVSVVDGFQLGTAYQLKSMKDVADLKITDTIDNHRLFKALSEFYSEAGDGSEVWIYGMAKTLIVSDWFTPVDGLAPVENLLNSAKGKIRGLFTVNDSSVAPVITAGMDADVLIAAGKAQTLFENYTAKKYAPFFTILEGYSFSGEKVALTDLDTVNYNSVGIVIGDTETTSGVTSSKGAAIGVIAGRLAKYPAVVNAGKVNNGALKASQLFIGDAVVENYDTEALYDKGFITFTSHQGRAGYFVMDDPLACAKDDDYHYLTHRRTINEAFRFSYDSLLDFLLDEVPTNADGTLIATYAKTVESAVERKIATNMGGVLSRDPENPNDTGVKCFVDPTQNIVTNSKMEVAVKIRPFGYNRWIDVLLGFELNN</sequence>
<dbReference type="InterPro" id="IPR019694">
    <property type="entry name" value="Phage_HP1_Orf23"/>
</dbReference>
<proteinExistence type="predicted"/>
<protein>
    <recommendedName>
        <fullName evidence="3">Phage tail sheath protein</fullName>
    </recommendedName>
</protein>
<organism evidence="1 2">
    <name type="scientific">Halpernia humi</name>
    <dbReference type="NCBI Taxonomy" id="493375"/>
    <lineage>
        <taxon>Bacteria</taxon>
        <taxon>Pseudomonadati</taxon>
        <taxon>Bacteroidota</taxon>
        <taxon>Flavobacteriia</taxon>
        <taxon>Flavobacteriales</taxon>
        <taxon>Weeksellaceae</taxon>
        <taxon>Chryseobacterium group</taxon>
        <taxon>Halpernia</taxon>
    </lineage>
</organism>
<dbReference type="AlphaFoldDB" id="A0A1H5ZSI2"/>
<dbReference type="EMBL" id="FNUS01000005">
    <property type="protein sequence ID" value="SEG39389.1"/>
    <property type="molecule type" value="Genomic_DNA"/>
</dbReference>
<evidence type="ECO:0000313" key="2">
    <source>
        <dbReference type="Proteomes" id="UP000236738"/>
    </source>
</evidence>
<accession>A0A1H5ZSI2</accession>
<keyword evidence="2" id="KW-1185">Reference proteome</keyword>